<protein>
    <submittedName>
        <fullName evidence="3">Uncharacterized protein</fullName>
    </submittedName>
</protein>
<sequence length="187" mass="22077">MLHEALNNQAKFYWDLSDERKRRMEPFAAHFDPHNICDGQGHPIQLRMKFHGSTRKHSNESEFLRKVRQEKYNKGSNPTWSSAASHTVSQEGKSYPELRNLKLDPSLTMQERNRIKRQLIQRLENRKEKLQQERNKALSRIAKKIAMPSSNEDPIGCALSNGCHWTLFKDFYQHRFSVQEILLTRCK</sequence>
<reference evidence="3 4" key="1">
    <citation type="submission" date="2024-11" db="EMBL/GenBank/DDBJ databases">
        <title>Adaptive evolution of stress response genes in parasites aligns with host niche diversity.</title>
        <authorList>
            <person name="Hahn C."/>
            <person name="Resl P."/>
        </authorList>
    </citation>
    <scope>NUCLEOTIDE SEQUENCE [LARGE SCALE GENOMIC DNA]</scope>
    <source>
        <strain evidence="3">EGGRZ-B1_66</strain>
        <tissue evidence="3">Body</tissue>
    </source>
</reference>
<feature type="compositionally biased region" description="Polar residues" evidence="2">
    <location>
        <begin position="74"/>
        <end position="92"/>
    </location>
</feature>
<organism evidence="3 4">
    <name type="scientific">Cichlidogyrus casuarinus</name>
    <dbReference type="NCBI Taxonomy" id="1844966"/>
    <lineage>
        <taxon>Eukaryota</taxon>
        <taxon>Metazoa</taxon>
        <taxon>Spiralia</taxon>
        <taxon>Lophotrochozoa</taxon>
        <taxon>Platyhelminthes</taxon>
        <taxon>Monogenea</taxon>
        <taxon>Monopisthocotylea</taxon>
        <taxon>Dactylogyridea</taxon>
        <taxon>Ancyrocephalidae</taxon>
        <taxon>Cichlidogyrus</taxon>
    </lineage>
</organism>
<evidence type="ECO:0000256" key="2">
    <source>
        <dbReference type="SAM" id="MobiDB-lite"/>
    </source>
</evidence>
<dbReference type="Proteomes" id="UP001626550">
    <property type="component" value="Unassembled WGS sequence"/>
</dbReference>
<dbReference type="EMBL" id="JBJKFK010002649">
    <property type="protein sequence ID" value="KAL3310795.1"/>
    <property type="molecule type" value="Genomic_DNA"/>
</dbReference>
<keyword evidence="1" id="KW-0175">Coiled coil</keyword>
<name>A0ABD2PUE9_9PLAT</name>
<comment type="caution">
    <text evidence="3">The sequence shown here is derived from an EMBL/GenBank/DDBJ whole genome shotgun (WGS) entry which is preliminary data.</text>
</comment>
<evidence type="ECO:0000256" key="1">
    <source>
        <dbReference type="SAM" id="Coils"/>
    </source>
</evidence>
<evidence type="ECO:0000313" key="3">
    <source>
        <dbReference type="EMBL" id="KAL3310795.1"/>
    </source>
</evidence>
<keyword evidence="4" id="KW-1185">Reference proteome</keyword>
<gene>
    <name evidence="3" type="ORF">Ciccas_010635</name>
</gene>
<feature type="region of interest" description="Disordered" evidence="2">
    <location>
        <begin position="74"/>
        <end position="93"/>
    </location>
</feature>
<proteinExistence type="predicted"/>
<accession>A0ABD2PUE9</accession>
<evidence type="ECO:0000313" key="4">
    <source>
        <dbReference type="Proteomes" id="UP001626550"/>
    </source>
</evidence>
<feature type="coiled-coil region" evidence="1">
    <location>
        <begin position="113"/>
        <end position="147"/>
    </location>
</feature>
<dbReference type="AlphaFoldDB" id="A0ABD2PUE9"/>